<dbReference type="PANTHER" id="PTHR24559:SF444">
    <property type="entry name" value="REVERSE TRANSCRIPTASE DOMAIN-CONTAINING PROTEIN"/>
    <property type="match status" value="1"/>
</dbReference>
<dbReference type="InterPro" id="IPR043502">
    <property type="entry name" value="DNA/RNA_pol_sf"/>
</dbReference>
<comment type="caution">
    <text evidence="3">The sequence shown here is derived from an EMBL/GenBank/DDBJ whole genome shotgun (WGS) entry which is preliminary data.</text>
</comment>
<protein>
    <recommendedName>
        <fullName evidence="5">Reverse transcriptase domain-containing protein</fullName>
    </recommendedName>
</protein>
<dbReference type="EMBL" id="JAUUTY010000808">
    <property type="protein sequence ID" value="KAK1579910.1"/>
    <property type="molecule type" value="Genomic_DNA"/>
</dbReference>
<feature type="coiled-coil region" evidence="1">
    <location>
        <begin position="274"/>
        <end position="308"/>
    </location>
</feature>
<reference evidence="3" key="1">
    <citation type="submission" date="2023-07" db="EMBL/GenBank/DDBJ databases">
        <title>A chromosome-level genome assembly of Lolium multiflorum.</title>
        <authorList>
            <person name="Chen Y."/>
            <person name="Copetti D."/>
            <person name="Kolliker R."/>
            <person name="Studer B."/>
        </authorList>
    </citation>
    <scope>NUCLEOTIDE SEQUENCE</scope>
    <source>
        <strain evidence="3">02402/16</strain>
        <tissue evidence="3">Leaf</tissue>
    </source>
</reference>
<keyword evidence="4" id="KW-1185">Reference proteome</keyword>
<evidence type="ECO:0000313" key="2">
    <source>
        <dbReference type="EMBL" id="KAK1579910.1"/>
    </source>
</evidence>
<organism evidence="3 4">
    <name type="scientific">Lolium multiflorum</name>
    <name type="common">Italian ryegrass</name>
    <name type="synonym">Lolium perenne subsp. multiflorum</name>
    <dbReference type="NCBI Taxonomy" id="4521"/>
    <lineage>
        <taxon>Eukaryota</taxon>
        <taxon>Viridiplantae</taxon>
        <taxon>Streptophyta</taxon>
        <taxon>Embryophyta</taxon>
        <taxon>Tracheophyta</taxon>
        <taxon>Spermatophyta</taxon>
        <taxon>Magnoliopsida</taxon>
        <taxon>Liliopsida</taxon>
        <taxon>Poales</taxon>
        <taxon>Poaceae</taxon>
        <taxon>BOP clade</taxon>
        <taxon>Pooideae</taxon>
        <taxon>Poodae</taxon>
        <taxon>Poeae</taxon>
        <taxon>Poeae Chloroplast Group 2 (Poeae type)</taxon>
        <taxon>Loliodinae</taxon>
        <taxon>Loliinae</taxon>
        <taxon>Lolium</taxon>
    </lineage>
</organism>
<dbReference type="InterPro" id="IPR053134">
    <property type="entry name" value="RNA-dir_DNA_polymerase"/>
</dbReference>
<evidence type="ECO:0008006" key="5">
    <source>
        <dbReference type="Google" id="ProtNLM"/>
    </source>
</evidence>
<dbReference type="AlphaFoldDB" id="A0AAD8TXS5"/>
<name>A0AAD8TXS5_LOLMU</name>
<dbReference type="PANTHER" id="PTHR24559">
    <property type="entry name" value="TRANSPOSON TY3-I GAG-POL POLYPROTEIN"/>
    <property type="match status" value="1"/>
</dbReference>
<dbReference type="Gene3D" id="3.10.10.10">
    <property type="entry name" value="HIV Type 1 Reverse Transcriptase, subunit A, domain 1"/>
    <property type="match status" value="1"/>
</dbReference>
<evidence type="ECO:0000313" key="4">
    <source>
        <dbReference type="Proteomes" id="UP001231189"/>
    </source>
</evidence>
<dbReference type="Proteomes" id="UP001231189">
    <property type="component" value="Unassembled WGS sequence"/>
</dbReference>
<evidence type="ECO:0000313" key="3">
    <source>
        <dbReference type="EMBL" id="KAK1694118.1"/>
    </source>
</evidence>
<dbReference type="EMBL" id="JAUUTY010000001">
    <property type="protein sequence ID" value="KAK1694118.1"/>
    <property type="molecule type" value="Genomic_DNA"/>
</dbReference>
<sequence length="323" mass="37075">MEQCASIVLVPNNPLQQHLENSESEAFRKERDELEIFLRQPILKHDLPVEDLGTTPPPKEDPVFDLKPLPDNLKYAHIDDKKIYPVIISSKLSEIEEERLLEILKKHRGAIGYTLDDLKGISPSICQHAINMEEDAKPVVEHQRRLIPKMKEVVRNEVLKLLEAGIIYPIADSRWVSPVHCVPKKGGMTVVPNDNDELIPQRIVVGYRMCIDFRKVNKVTKKDHYPLPFIDQMLERLENIAYDVPVNDSFPNEQLAVIKGALPPALDLDSFPCVEEAIRVADEFCDQYRALKREVEILQEENQRLRMLEYYSNLDKAVTATLG</sequence>
<accession>A0AAD8TXS5</accession>
<proteinExistence type="predicted"/>
<dbReference type="SUPFAM" id="SSF56672">
    <property type="entry name" value="DNA/RNA polymerases"/>
    <property type="match status" value="1"/>
</dbReference>
<gene>
    <name evidence="2" type="ORF">QYE76_008114</name>
    <name evidence="3" type="ORF">QYE76_010815</name>
</gene>
<evidence type="ECO:0000256" key="1">
    <source>
        <dbReference type="SAM" id="Coils"/>
    </source>
</evidence>
<keyword evidence="1" id="KW-0175">Coiled coil</keyword>